<comment type="caution">
    <text evidence="2">The sequence shown here is derived from an EMBL/GenBank/DDBJ whole genome shotgun (WGS) entry which is preliminary data.</text>
</comment>
<dbReference type="EMBL" id="PDXA01000103">
    <property type="protein sequence ID" value="RYN24074.1"/>
    <property type="molecule type" value="Genomic_DNA"/>
</dbReference>
<sequence length="84" mass="8929">MDALATLLASDLFRLCQYAAFRNFFNDGTLFVTDFASCTARDPPTPPPTAAATTTTSSINPSQKVWRRKPTIFAPGTGGGNGNT</sequence>
<gene>
    <name evidence="2" type="ORF">AA0114_g12810</name>
</gene>
<reference evidence="3" key="1">
    <citation type="journal article" date="2019" name="bioRxiv">
        <title>Genomics, evolutionary history and diagnostics of the Alternaria alternata species group including apple and Asian pear pathotypes.</title>
        <authorList>
            <person name="Armitage A.D."/>
            <person name="Cockerton H.M."/>
            <person name="Sreenivasaprasad S."/>
            <person name="Woodhall J.W."/>
            <person name="Lane C.R."/>
            <person name="Harrison R.J."/>
            <person name="Clarkson J.P."/>
        </authorList>
    </citation>
    <scope>NUCLEOTIDE SEQUENCE [LARGE SCALE GENOMIC DNA]</scope>
    <source>
        <strain evidence="3">FERA 1082</strain>
    </source>
</reference>
<organism evidence="2 3">
    <name type="scientific">Alternaria tenuissima</name>
    <dbReference type="NCBI Taxonomy" id="119927"/>
    <lineage>
        <taxon>Eukaryota</taxon>
        <taxon>Fungi</taxon>
        <taxon>Dikarya</taxon>
        <taxon>Ascomycota</taxon>
        <taxon>Pezizomycotina</taxon>
        <taxon>Dothideomycetes</taxon>
        <taxon>Pleosporomycetidae</taxon>
        <taxon>Pleosporales</taxon>
        <taxon>Pleosporineae</taxon>
        <taxon>Pleosporaceae</taxon>
        <taxon>Alternaria</taxon>
        <taxon>Alternaria sect. Alternaria</taxon>
        <taxon>Alternaria alternata complex</taxon>
    </lineage>
</organism>
<dbReference type="AlphaFoldDB" id="A0A4Q4LXY3"/>
<dbReference type="Proteomes" id="UP000292402">
    <property type="component" value="Unassembled WGS sequence"/>
</dbReference>
<accession>A0A4Q4LXY3</accession>
<name>A0A4Q4LXY3_9PLEO</name>
<evidence type="ECO:0000313" key="3">
    <source>
        <dbReference type="Proteomes" id="UP000292402"/>
    </source>
</evidence>
<evidence type="ECO:0000256" key="1">
    <source>
        <dbReference type="SAM" id="MobiDB-lite"/>
    </source>
</evidence>
<proteinExistence type="predicted"/>
<protein>
    <submittedName>
        <fullName evidence="2">Uncharacterized protein</fullName>
    </submittedName>
</protein>
<evidence type="ECO:0000313" key="2">
    <source>
        <dbReference type="EMBL" id="RYN24074.1"/>
    </source>
</evidence>
<feature type="region of interest" description="Disordered" evidence="1">
    <location>
        <begin position="41"/>
        <end position="61"/>
    </location>
</feature>